<dbReference type="PANTHER" id="PTHR42643">
    <property type="entry name" value="IONOTROPIC RECEPTOR 20A-RELATED"/>
    <property type="match status" value="1"/>
</dbReference>
<dbReference type="Gene3D" id="1.10.287.70">
    <property type="match status" value="1"/>
</dbReference>
<dbReference type="SUPFAM" id="SSF53850">
    <property type="entry name" value="Periplasmic binding protein-like II"/>
    <property type="match status" value="1"/>
</dbReference>
<keyword evidence="5 8" id="KW-0472">Membrane</keyword>
<evidence type="ECO:0000313" key="9">
    <source>
        <dbReference type="EMBL" id="TRY80633.1"/>
    </source>
</evidence>
<accession>A0A553PSH4</accession>
<evidence type="ECO:0000256" key="1">
    <source>
        <dbReference type="ARBA" id="ARBA00004651"/>
    </source>
</evidence>
<evidence type="ECO:0000256" key="8">
    <source>
        <dbReference type="SAM" id="Phobius"/>
    </source>
</evidence>
<gene>
    <name evidence="9" type="ORF">TCAL_14461</name>
</gene>
<keyword evidence="2" id="KW-1003">Cell membrane</keyword>
<feature type="transmembrane region" description="Helical" evidence="8">
    <location>
        <begin position="461"/>
        <end position="480"/>
    </location>
</feature>
<dbReference type="GO" id="GO:0005886">
    <property type="term" value="C:plasma membrane"/>
    <property type="evidence" value="ECO:0007669"/>
    <property type="project" value="UniProtKB-SubCell"/>
</dbReference>
<dbReference type="OMA" id="PWIWITS"/>
<name>A0A553PSH4_TIGCA</name>
<dbReference type="InterPro" id="IPR052192">
    <property type="entry name" value="Insect_Ionotropic_Sensory_Rcpt"/>
</dbReference>
<dbReference type="PANTHER" id="PTHR42643:SF39">
    <property type="entry name" value="IONOTROPIC RECEPTOR 56A-RELATED"/>
    <property type="match status" value="1"/>
</dbReference>
<dbReference type="Proteomes" id="UP000318571">
    <property type="component" value="Chromosome 12"/>
</dbReference>
<reference evidence="9 10" key="1">
    <citation type="journal article" date="2018" name="Nat. Ecol. Evol.">
        <title>Genomic signatures of mitonuclear coevolution across populations of Tigriopus californicus.</title>
        <authorList>
            <person name="Barreto F.S."/>
            <person name="Watson E.T."/>
            <person name="Lima T.G."/>
            <person name="Willett C.S."/>
            <person name="Edmands S."/>
            <person name="Li W."/>
            <person name="Burton R.S."/>
        </authorList>
    </citation>
    <scope>NUCLEOTIDE SEQUENCE [LARGE SCALE GENOMIC DNA]</scope>
    <source>
        <strain evidence="9 10">San Diego</strain>
    </source>
</reference>
<keyword evidence="6" id="KW-0675">Receptor</keyword>
<dbReference type="AlphaFoldDB" id="A0A553PSH4"/>
<evidence type="ECO:0000256" key="6">
    <source>
        <dbReference type="ARBA" id="ARBA00023170"/>
    </source>
</evidence>
<feature type="transmembrane region" description="Helical" evidence="8">
    <location>
        <begin position="208"/>
        <end position="230"/>
    </location>
</feature>
<keyword evidence="7" id="KW-0325">Glycoprotein</keyword>
<evidence type="ECO:0008006" key="11">
    <source>
        <dbReference type="Google" id="ProtNLM"/>
    </source>
</evidence>
<feature type="transmembrane region" description="Helical" evidence="8">
    <location>
        <begin position="268"/>
        <end position="288"/>
    </location>
</feature>
<dbReference type="EMBL" id="VCGU01000001">
    <property type="protein sequence ID" value="TRY80633.1"/>
    <property type="molecule type" value="Genomic_DNA"/>
</dbReference>
<keyword evidence="10" id="KW-1185">Reference proteome</keyword>
<sequence length="498" mass="56379">MDHSQLNPQYHRALRVSCLYGTILESNGTELQGFLTSFQNLKIASKSFVEIHTNLSNNRIPFLNNIHRSFNIILGDRIHLPPSLQIRPISVTLFNLWPRHYSTPTGSRGIDLSLVQALAKNLKFSFKFLPVALSINPKTLPNGTTVGIIPDVQNGVADIAICQLALTHNRYQMVDYAPILSEHDVALVGPVAKPKSAYEALILPFDHWIWVCLGISLVGSFLILASFKIYLNPDKSVSTNIYESFCLAIVPLIQESIPFHHFQVNGFGSMYCFLFLWMAMGLLLALAYKSTLLATMTMVNFNGVIDTPEEVLKTNLPVYVLSQSLMETALLESPRQIYRDIYDNNITPFGTALPLGMTPPDMTDNVDKGKAFMVSTRTTMMRQTKYVTFPESIFIGPTSWVGQKGSRFLDMISDPIMRLQSSGIVDKWFQDELHIVLRGRDNERIQARHQPINMSHMTPPFLLLVVTLIICIFLFLAETFCRRLKTWVNKSHLHRMKD</sequence>
<evidence type="ECO:0000256" key="7">
    <source>
        <dbReference type="ARBA" id="ARBA00023180"/>
    </source>
</evidence>
<evidence type="ECO:0000256" key="4">
    <source>
        <dbReference type="ARBA" id="ARBA00022989"/>
    </source>
</evidence>
<protein>
    <recommendedName>
        <fullName evidence="11">Ionotropic glutamate receptor C-terminal domain-containing protein</fullName>
    </recommendedName>
</protein>
<evidence type="ECO:0000256" key="2">
    <source>
        <dbReference type="ARBA" id="ARBA00022475"/>
    </source>
</evidence>
<comment type="subcellular location">
    <subcellularLocation>
        <location evidence="1">Cell membrane</location>
        <topology evidence="1">Multi-pass membrane protein</topology>
    </subcellularLocation>
</comment>
<proteinExistence type="predicted"/>
<comment type="caution">
    <text evidence="9">The sequence shown here is derived from an EMBL/GenBank/DDBJ whole genome shotgun (WGS) entry which is preliminary data.</text>
</comment>
<dbReference type="Gene3D" id="3.40.190.10">
    <property type="entry name" value="Periplasmic binding protein-like II"/>
    <property type="match status" value="1"/>
</dbReference>
<organism evidence="9 10">
    <name type="scientific">Tigriopus californicus</name>
    <name type="common">Marine copepod</name>
    <dbReference type="NCBI Taxonomy" id="6832"/>
    <lineage>
        <taxon>Eukaryota</taxon>
        <taxon>Metazoa</taxon>
        <taxon>Ecdysozoa</taxon>
        <taxon>Arthropoda</taxon>
        <taxon>Crustacea</taxon>
        <taxon>Multicrustacea</taxon>
        <taxon>Hexanauplia</taxon>
        <taxon>Copepoda</taxon>
        <taxon>Harpacticoida</taxon>
        <taxon>Harpacticidae</taxon>
        <taxon>Tigriopus</taxon>
    </lineage>
</organism>
<evidence type="ECO:0000313" key="10">
    <source>
        <dbReference type="Proteomes" id="UP000318571"/>
    </source>
</evidence>
<evidence type="ECO:0000256" key="3">
    <source>
        <dbReference type="ARBA" id="ARBA00022692"/>
    </source>
</evidence>
<evidence type="ECO:0000256" key="5">
    <source>
        <dbReference type="ARBA" id="ARBA00023136"/>
    </source>
</evidence>
<keyword evidence="4 8" id="KW-1133">Transmembrane helix</keyword>
<keyword evidence="3 8" id="KW-0812">Transmembrane</keyword>